<organism evidence="1">
    <name type="scientific">Tanacetum cinerariifolium</name>
    <name type="common">Dalmatian daisy</name>
    <name type="synonym">Chrysanthemum cinerariifolium</name>
    <dbReference type="NCBI Taxonomy" id="118510"/>
    <lineage>
        <taxon>Eukaryota</taxon>
        <taxon>Viridiplantae</taxon>
        <taxon>Streptophyta</taxon>
        <taxon>Embryophyta</taxon>
        <taxon>Tracheophyta</taxon>
        <taxon>Spermatophyta</taxon>
        <taxon>Magnoliopsida</taxon>
        <taxon>eudicotyledons</taxon>
        <taxon>Gunneridae</taxon>
        <taxon>Pentapetalae</taxon>
        <taxon>asterids</taxon>
        <taxon>campanulids</taxon>
        <taxon>Asterales</taxon>
        <taxon>Asteraceae</taxon>
        <taxon>Asteroideae</taxon>
        <taxon>Anthemideae</taxon>
        <taxon>Anthemidinae</taxon>
        <taxon>Tanacetum</taxon>
    </lineage>
</organism>
<gene>
    <name evidence="1" type="ORF">Tci_059277</name>
</gene>
<evidence type="ECO:0000313" key="1">
    <source>
        <dbReference type="EMBL" id="GEU87299.1"/>
    </source>
</evidence>
<reference evidence="1" key="1">
    <citation type="journal article" date="2019" name="Sci. Rep.">
        <title>Draft genome of Tanacetum cinerariifolium, the natural source of mosquito coil.</title>
        <authorList>
            <person name="Yamashiro T."/>
            <person name="Shiraishi A."/>
            <person name="Satake H."/>
            <person name="Nakayama K."/>
        </authorList>
    </citation>
    <scope>NUCLEOTIDE SEQUENCE</scope>
</reference>
<proteinExistence type="predicted"/>
<dbReference type="AlphaFoldDB" id="A0A6L2NPH8"/>
<sequence length="188" mass="22431">MEIVPNDGDEVRIEATPISYRSPTIIDYKIHKEGKKSYFKIIIADGNSQVYQTFKKMFKNFNREDVEVLWAIVKDGFKKEKPVDDMDNLMFKTSKTMFEHHVEDTIWTYQQGLAKVKNWKLFKSCGVYCITMQSIIYYLMVEKVYLLTRNTLHKLWSDVKLQMDHDVKMAYDLLRFIRKQLMKGYTPQ</sequence>
<name>A0A6L2NPH8_TANCI</name>
<dbReference type="EMBL" id="BKCJ010009510">
    <property type="protein sequence ID" value="GEU87299.1"/>
    <property type="molecule type" value="Genomic_DNA"/>
</dbReference>
<accession>A0A6L2NPH8</accession>
<protein>
    <submittedName>
        <fullName evidence="1">Uncharacterized protein</fullName>
    </submittedName>
</protein>
<comment type="caution">
    <text evidence="1">The sequence shown here is derived from an EMBL/GenBank/DDBJ whole genome shotgun (WGS) entry which is preliminary data.</text>
</comment>